<reference evidence="1 2" key="1">
    <citation type="journal article" date="2013" name="ISME J.">
        <title>Metabolic model for the filamentous 'Candidatus Microthrix parvicella' based on genomic and metagenomic analyses.</title>
        <authorList>
            <person name="Jon McIlroy S."/>
            <person name="Kristiansen R."/>
            <person name="Albertsen M."/>
            <person name="Michael Karst S."/>
            <person name="Rossetti S."/>
            <person name="Lund Nielsen J."/>
            <person name="Tandoi V."/>
            <person name="James Seviour R."/>
            <person name="Nielsen P.H."/>
        </authorList>
    </citation>
    <scope>NUCLEOTIDE SEQUENCE [LARGE SCALE GENOMIC DNA]</scope>
    <source>
        <strain evidence="1 2">RN1</strain>
    </source>
</reference>
<proteinExistence type="predicted"/>
<dbReference type="EMBL" id="CANL01000035">
    <property type="protein sequence ID" value="CCM64496.1"/>
    <property type="molecule type" value="Genomic_DNA"/>
</dbReference>
<keyword evidence="2" id="KW-1185">Reference proteome</keyword>
<dbReference type="STRING" id="1229780.BN381_400014"/>
<evidence type="ECO:0000313" key="2">
    <source>
        <dbReference type="Proteomes" id="UP000018291"/>
    </source>
</evidence>
<protein>
    <submittedName>
        <fullName evidence="1">Uncharacterized protein</fullName>
    </submittedName>
</protein>
<dbReference type="RefSeq" id="WP_012228671.1">
    <property type="nucleotide sequence ID" value="NZ_HG422565.1"/>
</dbReference>
<dbReference type="Proteomes" id="UP000018291">
    <property type="component" value="Unassembled WGS sequence"/>
</dbReference>
<sequence>MTALLWSLSIWSLVAVAWALIWGSIGWTRGERAGLDPAKAAALCWLIGPFALPVINRWRRAQLGSVAMAERLVHGTHHTVAAAGRAGQRRRRR</sequence>
<comment type="caution">
    <text evidence="1">The sequence shown here is derived from an EMBL/GenBank/DDBJ whole genome shotgun (WGS) entry which is preliminary data.</text>
</comment>
<dbReference type="HOGENOM" id="CLU_2394332_0_0_11"/>
<accession>R4Z5A3</accession>
<evidence type="ECO:0000313" key="1">
    <source>
        <dbReference type="EMBL" id="CCM64496.1"/>
    </source>
</evidence>
<gene>
    <name evidence="1" type="ORF">BN381_400014</name>
</gene>
<dbReference type="AlphaFoldDB" id="R4Z5A3"/>
<organism evidence="1 2">
    <name type="scientific">Candidatus Neomicrothrix parvicella RN1</name>
    <dbReference type="NCBI Taxonomy" id="1229780"/>
    <lineage>
        <taxon>Bacteria</taxon>
        <taxon>Bacillati</taxon>
        <taxon>Actinomycetota</taxon>
        <taxon>Acidimicrobiia</taxon>
        <taxon>Acidimicrobiales</taxon>
        <taxon>Microthrixaceae</taxon>
        <taxon>Candidatus Neomicrothrix</taxon>
    </lineage>
</organism>
<name>R4Z5A3_9ACTN</name>